<gene>
    <name evidence="1" type="ORF">LOK49_LG04G03443</name>
</gene>
<keyword evidence="2" id="KW-1185">Reference proteome</keyword>
<dbReference type="EMBL" id="CM045759">
    <property type="protein sequence ID" value="KAI8017092.1"/>
    <property type="molecule type" value="Genomic_DNA"/>
</dbReference>
<dbReference type="Proteomes" id="UP001060215">
    <property type="component" value="Chromosome 2"/>
</dbReference>
<proteinExistence type="predicted"/>
<reference evidence="1 2" key="1">
    <citation type="journal article" date="2022" name="Plant J.">
        <title>Chromosome-level genome of Camellia lanceoleosa provides a valuable resource for understanding genome evolution and self-incompatibility.</title>
        <authorList>
            <person name="Gong W."/>
            <person name="Xiao S."/>
            <person name="Wang L."/>
            <person name="Liao Z."/>
            <person name="Chang Y."/>
            <person name="Mo W."/>
            <person name="Hu G."/>
            <person name="Li W."/>
            <person name="Zhao G."/>
            <person name="Zhu H."/>
            <person name="Hu X."/>
            <person name="Ji K."/>
            <person name="Xiang X."/>
            <person name="Song Q."/>
            <person name="Yuan D."/>
            <person name="Jin S."/>
            <person name="Zhang L."/>
        </authorList>
    </citation>
    <scope>NUCLEOTIDE SEQUENCE [LARGE SCALE GENOMIC DNA]</scope>
    <source>
        <strain evidence="1">SQ_2022a</strain>
    </source>
</reference>
<organism evidence="1 2">
    <name type="scientific">Camellia lanceoleosa</name>
    <dbReference type="NCBI Taxonomy" id="1840588"/>
    <lineage>
        <taxon>Eukaryota</taxon>
        <taxon>Viridiplantae</taxon>
        <taxon>Streptophyta</taxon>
        <taxon>Embryophyta</taxon>
        <taxon>Tracheophyta</taxon>
        <taxon>Spermatophyta</taxon>
        <taxon>Magnoliopsida</taxon>
        <taxon>eudicotyledons</taxon>
        <taxon>Gunneridae</taxon>
        <taxon>Pentapetalae</taxon>
        <taxon>asterids</taxon>
        <taxon>Ericales</taxon>
        <taxon>Theaceae</taxon>
        <taxon>Camellia</taxon>
    </lineage>
</organism>
<sequence>MAMEVNSERKDWISELPQCILVDIVNLVDTKDAAKTSTLSEKWKYLWTMRPDLKFDHHNLFGGNHEIRKFHIEQYHFDFVPYRSEFVKRVNHIMQQRCEGTRMHSLNVTCFVETEHDSVDQWISSAINAGVEKLELLLGFRPHFEQCFIFPENLHYNFPYWLFSGPSASFLKYLHLDTCLLRSPIAPGDFRGLSNLTTLKLESVVMEDDFIASVFSNCLLLKDLTLKTCDSFSNLLVVGSSLRLVHLKVIRCLKIVNFVISAPNLTTFEFSGNILLLSSLEAPSLEQMYIYVRGGSGIPHAFNLFTNLPRFENLYLTLPIDLRKVEGKPKSLGSFRNLKQLELFYGGDSELTWLLSILNALPLLQNLSLMFCIERIEEDQTMQGINVGGTTLNQLKHVKMGGCVGNWYEIEFAKFVLRAATKLEKLVITPVKRYYLGDGEDFDLSLVSSWPESDRARVHGSLKGEVPAGIQFIVL</sequence>
<evidence type="ECO:0000313" key="1">
    <source>
        <dbReference type="EMBL" id="KAI8017092.1"/>
    </source>
</evidence>
<accession>A0ACC0HVW5</accession>
<comment type="caution">
    <text evidence="1">The sequence shown here is derived from an EMBL/GenBank/DDBJ whole genome shotgun (WGS) entry which is preliminary data.</text>
</comment>
<evidence type="ECO:0000313" key="2">
    <source>
        <dbReference type="Proteomes" id="UP001060215"/>
    </source>
</evidence>
<name>A0ACC0HVW5_9ERIC</name>
<protein>
    <submittedName>
        <fullName evidence="1">F-box/FBD/LRR-repeat protein</fullName>
    </submittedName>
</protein>